<dbReference type="Gene3D" id="2.60.120.560">
    <property type="entry name" value="Exo-inulinase, domain 1"/>
    <property type="match status" value="1"/>
</dbReference>
<dbReference type="AlphaFoldDB" id="A0A2Z4G7C2"/>
<feature type="signal peptide" evidence="1">
    <location>
        <begin position="1"/>
        <end position="21"/>
    </location>
</feature>
<evidence type="ECO:0000313" key="4">
    <source>
        <dbReference type="Proteomes" id="UP000249873"/>
    </source>
</evidence>
<dbReference type="Proteomes" id="UP000249873">
    <property type="component" value="Chromosome"/>
</dbReference>
<protein>
    <submittedName>
        <fullName evidence="3">DUF1080 domain-containing protein</fullName>
    </submittedName>
</protein>
<dbReference type="EMBL" id="CP029480">
    <property type="protein sequence ID" value="AWV97071.1"/>
    <property type="molecule type" value="Genomic_DNA"/>
</dbReference>
<organism evidence="3 4">
    <name type="scientific">Arcticibacterium luteifluviistationis</name>
    <dbReference type="NCBI Taxonomy" id="1784714"/>
    <lineage>
        <taxon>Bacteria</taxon>
        <taxon>Pseudomonadati</taxon>
        <taxon>Bacteroidota</taxon>
        <taxon>Cytophagia</taxon>
        <taxon>Cytophagales</taxon>
        <taxon>Leadbetterellaceae</taxon>
        <taxon>Arcticibacterium</taxon>
    </lineage>
</organism>
<evidence type="ECO:0000259" key="2">
    <source>
        <dbReference type="Pfam" id="PF06439"/>
    </source>
</evidence>
<dbReference type="RefSeq" id="WP_111370173.1">
    <property type="nucleotide sequence ID" value="NZ_CP029480.1"/>
</dbReference>
<keyword evidence="4" id="KW-1185">Reference proteome</keyword>
<proteinExistence type="predicted"/>
<evidence type="ECO:0000313" key="3">
    <source>
        <dbReference type="EMBL" id="AWV97071.1"/>
    </source>
</evidence>
<feature type="domain" description="3-keto-alpha-glucoside-1,2-lyase/3-keto-2-hydroxy-glucal hydratase" evidence="2">
    <location>
        <begin position="25"/>
        <end position="192"/>
    </location>
</feature>
<dbReference type="Pfam" id="PF06439">
    <property type="entry name" value="3keto-disac_hyd"/>
    <property type="match status" value="1"/>
</dbReference>
<keyword evidence="1" id="KW-0732">Signal</keyword>
<gene>
    <name evidence="3" type="ORF">DJ013_02310</name>
</gene>
<reference evidence="3 4" key="1">
    <citation type="submission" date="2018-05" db="EMBL/GenBank/DDBJ databases">
        <title>Complete genome sequence of Arcticibacterium luteifluviistationis SM1504T, a cytophagaceae bacterium isolated from Arctic surface seawater.</title>
        <authorList>
            <person name="Li Y."/>
            <person name="Qin Q.-L."/>
        </authorList>
    </citation>
    <scope>NUCLEOTIDE SEQUENCE [LARGE SCALE GENOMIC DNA]</scope>
    <source>
        <strain evidence="3 4">SM1504</strain>
    </source>
</reference>
<evidence type="ECO:0000256" key="1">
    <source>
        <dbReference type="SAM" id="SignalP"/>
    </source>
</evidence>
<accession>A0A2Z4G7C2</accession>
<dbReference type="InterPro" id="IPR010496">
    <property type="entry name" value="AL/BT2_dom"/>
</dbReference>
<name>A0A2Z4G7C2_9BACT</name>
<feature type="chain" id="PRO_5016450951" evidence="1">
    <location>
        <begin position="22"/>
        <end position="195"/>
    </location>
</feature>
<sequence length="195" mass="21662">MKKITFVLSLLLVLSIGESSAQKLKKIFNGKNLKGWTVPNPNNDNWTVADGQLIVKSSEDRKGSTLWTEKSYTDFVIEVEYKNTFGIVDSGIFLRSDKDQIQIGISGSRKKDLTGSPYIPGKSYPKVADISSVKPNDWNTMKIKVVGDNYIVWVNGTEVMNYTSEDIPATGPVGIQLHPGNEMGINYRSIKLSEI</sequence>
<dbReference type="KEGG" id="als:DJ013_02310"/>
<dbReference type="OrthoDB" id="9806233at2"/>
<dbReference type="GO" id="GO:0016787">
    <property type="term" value="F:hydrolase activity"/>
    <property type="evidence" value="ECO:0007669"/>
    <property type="project" value="InterPro"/>
</dbReference>